<keyword evidence="9" id="KW-0012">Acyltransferase</keyword>
<dbReference type="InterPro" id="IPR009721">
    <property type="entry name" value="O-acyltransferase_WSD1_C"/>
</dbReference>
<dbReference type="Pfam" id="PF03007">
    <property type="entry name" value="WS_DGAT_cat"/>
    <property type="match status" value="1"/>
</dbReference>
<dbReference type="EC" id="2.3.1.20" evidence="4"/>
<dbReference type="GO" id="GO:0006071">
    <property type="term" value="P:glycerol metabolic process"/>
    <property type="evidence" value="ECO:0007669"/>
    <property type="project" value="UniProtKB-KW"/>
</dbReference>
<comment type="pathway">
    <text evidence="1">Glycerolipid metabolism; triacylglycerol biosynthesis.</text>
</comment>
<evidence type="ECO:0000256" key="7">
    <source>
        <dbReference type="ARBA" id="ARBA00022798"/>
    </source>
</evidence>
<evidence type="ECO:0000256" key="10">
    <source>
        <dbReference type="ARBA" id="ARBA00048109"/>
    </source>
</evidence>
<feature type="domain" description="O-acyltransferase WSD1 C-terminal" evidence="12">
    <location>
        <begin position="260"/>
        <end position="398"/>
    </location>
</feature>
<gene>
    <name evidence="13" type="ORF">FHS29_007339</name>
</gene>
<comment type="similarity">
    <text evidence="3">Belongs to the long-chain O-acyltransferase family.</text>
</comment>
<protein>
    <recommendedName>
        <fullName evidence="4">diacylglycerol O-acyltransferase</fullName>
        <ecNumber evidence="4">2.3.1.20</ecNumber>
    </recommendedName>
</protein>
<dbReference type="InterPro" id="IPR045034">
    <property type="entry name" value="O-acyltransferase_WSD1-like"/>
</dbReference>
<dbReference type="GO" id="GO:0005886">
    <property type="term" value="C:plasma membrane"/>
    <property type="evidence" value="ECO:0007669"/>
    <property type="project" value="TreeGrafter"/>
</dbReference>
<name>A0A841CSF3_9PSEU</name>
<evidence type="ECO:0000256" key="5">
    <source>
        <dbReference type="ARBA" id="ARBA00022516"/>
    </source>
</evidence>
<dbReference type="AlphaFoldDB" id="A0A841CSF3"/>
<dbReference type="GO" id="GO:0019432">
    <property type="term" value="P:triglyceride biosynthetic process"/>
    <property type="evidence" value="ECO:0007669"/>
    <property type="project" value="UniProtKB-UniPathway"/>
</dbReference>
<evidence type="ECO:0000256" key="1">
    <source>
        <dbReference type="ARBA" id="ARBA00004771"/>
    </source>
</evidence>
<evidence type="ECO:0000256" key="3">
    <source>
        <dbReference type="ARBA" id="ARBA00009587"/>
    </source>
</evidence>
<evidence type="ECO:0000259" key="12">
    <source>
        <dbReference type="Pfam" id="PF06974"/>
    </source>
</evidence>
<evidence type="ECO:0000313" key="13">
    <source>
        <dbReference type="EMBL" id="MBB5960711.1"/>
    </source>
</evidence>
<dbReference type="InterPro" id="IPR004255">
    <property type="entry name" value="O-acyltransferase_WSD1_N"/>
</dbReference>
<dbReference type="PANTHER" id="PTHR31650">
    <property type="entry name" value="O-ACYLTRANSFERASE (WSD1-LIKE) FAMILY PROTEIN"/>
    <property type="match status" value="1"/>
</dbReference>
<comment type="pathway">
    <text evidence="2">Lipid metabolism.</text>
</comment>
<keyword evidence="6" id="KW-0808">Transferase</keyword>
<dbReference type="GO" id="GO:0001666">
    <property type="term" value="P:response to hypoxia"/>
    <property type="evidence" value="ECO:0007669"/>
    <property type="project" value="TreeGrafter"/>
</dbReference>
<reference evidence="13 14" key="1">
    <citation type="submission" date="2020-08" db="EMBL/GenBank/DDBJ databases">
        <title>Genomic Encyclopedia of Type Strains, Phase III (KMG-III): the genomes of soil and plant-associated and newly described type strains.</title>
        <authorList>
            <person name="Whitman W."/>
        </authorList>
    </citation>
    <scope>NUCLEOTIDE SEQUENCE [LARGE SCALE GENOMIC DNA]</scope>
    <source>
        <strain evidence="13 14">CECT 8640</strain>
    </source>
</reference>
<sequence length="409" mass="44125">MAPLDGVFWRLRSDPVLKPVVVALFHLDGVTDPAQLREWHERTLLTDPRFSSRVGGTDRSPRWEPDPAFTLDDHVVRVPLAGAEASDQLVRELVSAPFTRDIPPWRAYVIDNPSAGTSLYLLKLTHAMADGLRIVELITGRRAPATRTADDAPAGNQPPTLRPLDRIGRWARLVKAVAAPSGRPRHQLSGARRHTFFEVPLAGLKAAGTASGGTLNHALLAALTRGISRYRERTEGRRPTALAALSAVARSTTGATKPANDFIFVHLTLPVVDDSVEDHLRAVRAAIRSTGDHDAVDWLGPASAIAPLLPTGLIRAGLKHFSASHDFVVSNIPAGRSTIAIGGRRVTAVFGVTPLSAAPMTITLVSYQDTCHITLNTDPAAGHDLPALVHDIRTSLQETIEWGVKRLDT</sequence>
<dbReference type="PANTHER" id="PTHR31650:SF1">
    <property type="entry name" value="WAX ESTER SYNTHASE_DIACYLGLYCEROL ACYLTRANSFERASE 4-RELATED"/>
    <property type="match status" value="1"/>
</dbReference>
<evidence type="ECO:0000259" key="11">
    <source>
        <dbReference type="Pfam" id="PF03007"/>
    </source>
</evidence>
<keyword evidence="14" id="KW-1185">Reference proteome</keyword>
<keyword evidence="7" id="KW-0319">Glycerol metabolism</keyword>
<feature type="domain" description="O-acyltransferase WSD1-like N-terminal" evidence="11">
    <location>
        <begin position="1"/>
        <end position="153"/>
    </location>
</feature>
<evidence type="ECO:0000256" key="4">
    <source>
        <dbReference type="ARBA" id="ARBA00013244"/>
    </source>
</evidence>
<evidence type="ECO:0000256" key="2">
    <source>
        <dbReference type="ARBA" id="ARBA00005189"/>
    </source>
</evidence>
<dbReference type="GO" id="GO:0071731">
    <property type="term" value="P:response to nitric oxide"/>
    <property type="evidence" value="ECO:0007669"/>
    <property type="project" value="TreeGrafter"/>
</dbReference>
<evidence type="ECO:0000256" key="9">
    <source>
        <dbReference type="ARBA" id="ARBA00023315"/>
    </source>
</evidence>
<keyword evidence="5" id="KW-0444">Lipid biosynthesis</keyword>
<dbReference type="GO" id="GO:0051701">
    <property type="term" value="P:biological process involved in interaction with host"/>
    <property type="evidence" value="ECO:0007669"/>
    <property type="project" value="TreeGrafter"/>
</dbReference>
<keyword evidence="8" id="KW-0443">Lipid metabolism</keyword>
<accession>A0A841CSF3</accession>
<dbReference type="Pfam" id="PF06974">
    <property type="entry name" value="WS_DGAT_C"/>
    <property type="match status" value="1"/>
</dbReference>
<comment type="caution">
    <text evidence="13">The sequence shown here is derived from an EMBL/GenBank/DDBJ whole genome shotgun (WGS) entry which is preliminary data.</text>
</comment>
<dbReference type="RefSeq" id="WP_184699152.1">
    <property type="nucleotide sequence ID" value="NZ_JACHJN010000021.1"/>
</dbReference>
<evidence type="ECO:0000313" key="14">
    <source>
        <dbReference type="Proteomes" id="UP000547510"/>
    </source>
</evidence>
<organism evidence="13 14">
    <name type="scientific">Saccharothrix tamanrassetensis</name>
    <dbReference type="NCBI Taxonomy" id="1051531"/>
    <lineage>
        <taxon>Bacteria</taxon>
        <taxon>Bacillati</taxon>
        <taxon>Actinomycetota</taxon>
        <taxon>Actinomycetes</taxon>
        <taxon>Pseudonocardiales</taxon>
        <taxon>Pseudonocardiaceae</taxon>
        <taxon>Saccharothrix</taxon>
    </lineage>
</organism>
<proteinExistence type="inferred from homology"/>
<dbReference type="Proteomes" id="UP000547510">
    <property type="component" value="Unassembled WGS sequence"/>
</dbReference>
<dbReference type="GO" id="GO:0004144">
    <property type="term" value="F:diacylglycerol O-acyltransferase activity"/>
    <property type="evidence" value="ECO:0007669"/>
    <property type="project" value="UniProtKB-EC"/>
</dbReference>
<dbReference type="UniPathway" id="UPA00282"/>
<comment type="catalytic activity">
    <reaction evidence="10">
        <text>an acyl-CoA + a 1,2-diacyl-sn-glycerol = a triacyl-sn-glycerol + CoA</text>
        <dbReference type="Rhea" id="RHEA:10868"/>
        <dbReference type="ChEBI" id="CHEBI:17815"/>
        <dbReference type="ChEBI" id="CHEBI:57287"/>
        <dbReference type="ChEBI" id="CHEBI:58342"/>
        <dbReference type="ChEBI" id="CHEBI:64615"/>
        <dbReference type="EC" id="2.3.1.20"/>
    </reaction>
</comment>
<evidence type="ECO:0000256" key="8">
    <source>
        <dbReference type="ARBA" id="ARBA00023098"/>
    </source>
</evidence>
<dbReference type="SUPFAM" id="SSF52777">
    <property type="entry name" value="CoA-dependent acyltransferases"/>
    <property type="match status" value="1"/>
</dbReference>
<evidence type="ECO:0000256" key="6">
    <source>
        <dbReference type="ARBA" id="ARBA00022679"/>
    </source>
</evidence>
<dbReference type="EMBL" id="JACHJN010000021">
    <property type="protein sequence ID" value="MBB5960711.1"/>
    <property type="molecule type" value="Genomic_DNA"/>
</dbReference>